<evidence type="ECO:0000313" key="1">
    <source>
        <dbReference type="EMBL" id="BBF91686.1"/>
    </source>
</evidence>
<keyword evidence="2" id="KW-1185">Reference proteome</keyword>
<organism evidence="1 2">
    <name type="scientific">Blastochloris tepida</name>
    <dbReference type="NCBI Taxonomy" id="2233851"/>
    <lineage>
        <taxon>Bacteria</taxon>
        <taxon>Pseudomonadati</taxon>
        <taxon>Pseudomonadota</taxon>
        <taxon>Alphaproteobacteria</taxon>
        <taxon>Hyphomicrobiales</taxon>
        <taxon>Blastochloridaceae</taxon>
        <taxon>Blastochloris</taxon>
    </lineage>
</organism>
<dbReference type="Proteomes" id="UP000266934">
    <property type="component" value="Chromosome"/>
</dbReference>
<dbReference type="EMBL" id="AP018907">
    <property type="protein sequence ID" value="BBF91686.1"/>
    <property type="molecule type" value="Genomic_DNA"/>
</dbReference>
<dbReference type="AlphaFoldDB" id="A0A348FWK3"/>
<name>A0A348FWK3_9HYPH</name>
<evidence type="ECO:0000313" key="2">
    <source>
        <dbReference type="Proteomes" id="UP000266934"/>
    </source>
</evidence>
<proteinExistence type="predicted"/>
<reference evidence="1 2" key="1">
    <citation type="submission" date="2018-08" db="EMBL/GenBank/DDBJ databases">
        <title>Complete genome sequencing of Blastochloris tepida GI.</title>
        <authorList>
            <person name="Tsukatani Y."/>
            <person name="Mori H."/>
        </authorList>
    </citation>
    <scope>NUCLEOTIDE SEQUENCE [LARGE SCALE GENOMIC DNA]</scope>
    <source>
        <strain evidence="1 2">GI</strain>
    </source>
</reference>
<accession>A0A348FWK3</accession>
<dbReference type="KEGG" id="blag:BLTE_03710"/>
<protein>
    <submittedName>
        <fullName evidence="1">Uncharacterized protein</fullName>
    </submittedName>
</protein>
<sequence length="111" mass="12273">MTIPALALLARGDEAAAYPRWRHRTNDHRRGGWRFCTIPAAAWSASRRNRYERISGTTQMAPAAATVTFSTIVRPEVLDIGHLLFQGGDESRTELIGGEDFVICSLNRSSA</sequence>
<gene>
    <name evidence="1" type="ORF">BLTE_03710</name>
</gene>